<organism evidence="3 4">
    <name type="scientific">Chytriomyces confervae</name>
    <dbReference type="NCBI Taxonomy" id="246404"/>
    <lineage>
        <taxon>Eukaryota</taxon>
        <taxon>Fungi</taxon>
        <taxon>Fungi incertae sedis</taxon>
        <taxon>Chytridiomycota</taxon>
        <taxon>Chytridiomycota incertae sedis</taxon>
        <taxon>Chytridiomycetes</taxon>
        <taxon>Chytridiales</taxon>
        <taxon>Chytriomycetaceae</taxon>
        <taxon>Chytriomyces</taxon>
    </lineage>
</organism>
<keyword evidence="1" id="KW-0812">Transmembrane</keyword>
<dbReference type="OrthoDB" id="1470350at2759"/>
<evidence type="ECO:0000313" key="4">
    <source>
        <dbReference type="Proteomes" id="UP000320333"/>
    </source>
</evidence>
<feature type="transmembrane region" description="Helical" evidence="1">
    <location>
        <begin position="73"/>
        <end position="92"/>
    </location>
</feature>
<keyword evidence="1" id="KW-1133">Transmembrane helix</keyword>
<comment type="caution">
    <text evidence="3">The sequence shown here is derived from an EMBL/GenBank/DDBJ whole genome shotgun (WGS) entry which is preliminary data.</text>
</comment>
<feature type="domain" description="Fatty acid desaturase" evidence="2">
    <location>
        <begin position="97"/>
        <end position="321"/>
    </location>
</feature>
<accession>A0A507EPL7</accession>
<protein>
    <recommendedName>
        <fullName evidence="2">Fatty acid desaturase domain-containing protein</fullName>
    </recommendedName>
</protein>
<evidence type="ECO:0000256" key="1">
    <source>
        <dbReference type="SAM" id="Phobius"/>
    </source>
</evidence>
<dbReference type="InterPro" id="IPR005804">
    <property type="entry name" value="FA_desaturase_dom"/>
</dbReference>
<dbReference type="Proteomes" id="UP000320333">
    <property type="component" value="Unassembled WGS sequence"/>
</dbReference>
<gene>
    <name evidence="3" type="ORF">CcCBS67573_g08192</name>
</gene>
<feature type="transmembrane region" description="Helical" evidence="1">
    <location>
        <begin position="235"/>
        <end position="253"/>
    </location>
</feature>
<dbReference type="GO" id="GO:0006629">
    <property type="term" value="P:lipid metabolic process"/>
    <property type="evidence" value="ECO:0007669"/>
    <property type="project" value="InterPro"/>
</dbReference>
<dbReference type="Pfam" id="PF00487">
    <property type="entry name" value="FA_desaturase"/>
    <property type="match status" value="1"/>
</dbReference>
<evidence type="ECO:0000259" key="2">
    <source>
        <dbReference type="Pfam" id="PF00487"/>
    </source>
</evidence>
<proteinExistence type="predicted"/>
<feature type="transmembrane region" description="Helical" evidence="1">
    <location>
        <begin position="182"/>
        <end position="200"/>
    </location>
</feature>
<name>A0A507EPL7_9FUNG</name>
<reference evidence="3 4" key="1">
    <citation type="journal article" date="2019" name="Sci. Rep.">
        <title>Comparative genomics of chytrid fungi reveal insights into the obligate biotrophic and pathogenic lifestyle of Synchytrium endobioticum.</title>
        <authorList>
            <person name="van de Vossenberg B.T.L.H."/>
            <person name="Warris S."/>
            <person name="Nguyen H.D.T."/>
            <person name="van Gent-Pelzer M.P.E."/>
            <person name="Joly D.L."/>
            <person name="van de Geest H.C."/>
            <person name="Bonants P.J.M."/>
            <person name="Smith D.S."/>
            <person name="Levesque C.A."/>
            <person name="van der Lee T.A.J."/>
        </authorList>
    </citation>
    <scope>NUCLEOTIDE SEQUENCE [LARGE SCALE GENOMIC DNA]</scope>
    <source>
        <strain evidence="3 4">CBS 675.73</strain>
    </source>
</reference>
<keyword evidence="1" id="KW-0472">Membrane</keyword>
<dbReference type="PANTHER" id="PTHR36459">
    <property type="entry name" value="ORF"/>
    <property type="match status" value="1"/>
</dbReference>
<keyword evidence="4" id="KW-1185">Reference proteome</keyword>
<dbReference type="STRING" id="246404.A0A507EPL7"/>
<sequence length="402" mass="46545">MTAKKILVDDTNIVEALAANWPVEQTVSHGFDRGGVLSKYPKSHLSVVANISPLNVYEQFAFLFLRDRRDVQVFNVALCATVTLLPSFLYLYFVSFSWIHALVHIVATIIQIGPYHLALHVSSHRKVFKSDYLNDYWLPIVVGPFFGQTFYTYFLHHIKMHHVADNSPEDISSTLFYQRDNIFHFLHYFGRFYYLGWYELSAYFMKHNQKSRGLMALGFEALSMTLFWTLSYFNFYPMLVCVWVPFNLSRLFMMSGNWTQHAFLNRESPLGGGLSNSITIISTRFNALCFNDGYHASHHLNAHRHWTEHPRTFLANRSIYENAIVLQNTDYEEMFFCLMTHWYERIASKMVDNVGIGAKITSIEGRVAWLKERTKQFTAEEVEAAKGKKGGVEIAGDSDKKE</sequence>
<dbReference type="PANTHER" id="PTHR36459:SF1">
    <property type="entry name" value="FATTY ACID DESATURASE DOMAIN-CONTAINING PROTEIN-RELATED"/>
    <property type="match status" value="1"/>
</dbReference>
<dbReference type="EMBL" id="QEAP01000502">
    <property type="protein sequence ID" value="TPX65236.1"/>
    <property type="molecule type" value="Genomic_DNA"/>
</dbReference>
<feature type="transmembrane region" description="Helical" evidence="1">
    <location>
        <begin position="98"/>
        <end position="115"/>
    </location>
</feature>
<feature type="transmembrane region" description="Helical" evidence="1">
    <location>
        <begin position="136"/>
        <end position="154"/>
    </location>
</feature>
<dbReference type="AlphaFoldDB" id="A0A507EPL7"/>
<evidence type="ECO:0000313" key="3">
    <source>
        <dbReference type="EMBL" id="TPX65236.1"/>
    </source>
</evidence>